<dbReference type="STRING" id="507626.LOKO_03231"/>
<dbReference type="InterPro" id="IPR036249">
    <property type="entry name" value="Thioredoxin-like_sf"/>
</dbReference>
<dbReference type="SFLD" id="SFLDG00358">
    <property type="entry name" value="Main_(cytGST)"/>
    <property type="match status" value="1"/>
</dbReference>
<dbReference type="RefSeq" id="WP_066451571.1">
    <property type="nucleotide sequence ID" value="NZ_CP014226.1"/>
</dbReference>
<evidence type="ECO:0000259" key="2">
    <source>
        <dbReference type="PROSITE" id="PS50405"/>
    </source>
</evidence>
<organism evidence="3 4">
    <name type="scientific">Halomonas chromatireducens</name>
    <dbReference type="NCBI Taxonomy" id="507626"/>
    <lineage>
        <taxon>Bacteria</taxon>
        <taxon>Pseudomonadati</taxon>
        <taxon>Pseudomonadota</taxon>
        <taxon>Gammaproteobacteria</taxon>
        <taxon>Oceanospirillales</taxon>
        <taxon>Halomonadaceae</taxon>
        <taxon>Halomonas</taxon>
    </lineage>
</organism>
<dbReference type="SFLD" id="SFLDG01150">
    <property type="entry name" value="Main.1:_Beta-like"/>
    <property type="match status" value="1"/>
</dbReference>
<dbReference type="GO" id="GO:0004364">
    <property type="term" value="F:glutathione transferase activity"/>
    <property type="evidence" value="ECO:0007669"/>
    <property type="project" value="UniProtKB-EC"/>
</dbReference>
<feature type="domain" description="GST C-terminal" evidence="2">
    <location>
        <begin position="86"/>
        <end position="211"/>
    </location>
</feature>
<dbReference type="EMBL" id="CP014226">
    <property type="protein sequence ID" value="AMD02277.1"/>
    <property type="molecule type" value="Genomic_DNA"/>
</dbReference>
<dbReference type="EC" id="2.5.1.18" evidence="3"/>
<gene>
    <name evidence="3" type="primary">gstB</name>
    <name evidence="3" type="ORF">LOKO_03231</name>
</gene>
<dbReference type="PATRIC" id="fig|507626.3.peg.3226"/>
<dbReference type="Gene3D" id="3.40.30.10">
    <property type="entry name" value="Glutaredoxin"/>
    <property type="match status" value="1"/>
</dbReference>
<dbReference type="Pfam" id="PF13409">
    <property type="entry name" value="GST_N_2"/>
    <property type="match status" value="1"/>
</dbReference>
<dbReference type="Gene3D" id="1.20.1050.10">
    <property type="match status" value="1"/>
</dbReference>
<dbReference type="PANTHER" id="PTHR44051:SF21">
    <property type="entry name" value="GLUTATHIONE S-TRANSFERASE FAMILY PROTEIN"/>
    <property type="match status" value="1"/>
</dbReference>
<dbReference type="SUPFAM" id="SSF47616">
    <property type="entry name" value="GST C-terminal domain-like"/>
    <property type="match status" value="1"/>
</dbReference>
<dbReference type="SFLD" id="SFLDS00019">
    <property type="entry name" value="Glutathione_Transferase_(cytos"/>
    <property type="match status" value="1"/>
</dbReference>
<dbReference type="AlphaFoldDB" id="A0A125R0L9"/>
<protein>
    <submittedName>
        <fullName evidence="3">Glutathione S-transferase GST-6.0</fullName>
        <ecNumber evidence="3">2.5.1.18</ecNumber>
    </submittedName>
</protein>
<dbReference type="SUPFAM" id="SSF52833">
    <property type="entry name" value="Thioredoxin-like"/>
    <property type="match status" value="1"/>
</dbReference>
<dbReference type="CDD" id="cd03046">
    <property type="entry name" value="GST_N_GTT1_like"/>
    <property type="match status" value="1"/>
</dbReference>
<accession>A0A125R0L9</accession>
<keyword evidence="3" id="KW-0808">Transferase</keyword>
<dbReference type="KEGG" id="hco:LOKO_03231"/>
<dbReference type="Proteomes" id="UP000063387">
    <property type="component" value="Chromosome"/>
</dbReference>
<name>A0A125R0L9_9GAMM</name>
<dbReference type="PROSITE" id="PS50405">
    <property type="entry name" value="GST_CTER"/>
    <property type="match status" value="1"/>
</dbReference>
<dbReference type="OrthoDB" id="5740960at2"/>
<evidence type="ECO:0000259" key="1">
    <source>
        <dbReference type="PROSITE" id="PS50404"/>
    </source>
</evidence>
<dbReference type="InterPro" id="IPR040079">
    <property type="entry name" value="Glutathione_S-Trfase"/>
</dbReference>
<dbReference type="InterPro" id="IPR004045">
    <property type="entry name" value="Glutathione_S-Trfase_N"/>
</dbReference>
<keyword evidence="4" id="KW-1185">Reference proteome</keyword>
<evidence type="ECO:0000313" key="3">
    <source>
        <dbReference type="EMBL" id="AMD02277.1"/>
    </source>
</evidence>
<proteinExistence type="predicted"/>
<dbReference type="InterPro" id="IPR036282">
    <property type="entry name" value="Glutathione-S-Trfase_C_sf"/>
</dbReference>
<dbReference type="InterPro" id="IPR010987">
    <property type="entry name" value="Glutathione-S-Trfase_C-like"/>
</dbReference>
<dbReference type="PROSITE" id="PS50404">
    <property type="entry name" value="GST_NTER"/>
    <property type="match status" value="1"/>
</dbReference>
<reference evidence="3 4" key="2">
    <citation type="submission" date="2016-02" db="EMBL/GenBank/DDBJ databases">
        <authorList>
            <person name="Wen L."/>
            <person name="He K."/>
            <person name="Yang H."/>
        </authorList>
    </citation>
    <scope>NUCLEOTIDE SEQUENCE [LARGE SCALE GENOMIC DNA]</scope>
    <source>
        <strain evidence="3 4">AGD 8-3</strain>
    </source>
</reference>
<dbReference type="PANTHER" id="PTHR44051">
    <property type="entry name" value="GLUTATHIONE S-TRANSFERASE-RELATED"/>
    <property type="match status" value="1"/>
</dbReference>
<feature type="domain" description="GST N-terminal" evidence="1">
    <location>
        <begin position="2"/>
        <end position="82"/>
    </location>
</feature>
<dbReference type="CDD" id="cd03207">
    <property type="entry name" value="GST_C_8"/>
    <property type="match status" value="1"/>
</dbReference>
<reference evidence="3 4" key="1">
    <citation type="journal article" date="2016" name="Genome Announc.">
        <title>Draft Genome Sequence of 'Halomonas chromatireducens' Strain AGD 8-3, a Haloalkaliphilic Chromate- and Selenite-Reducing Gammaproteobacterium.</title>
        <authorList>
            <person name="Sharko F.S."/>
            <person name="Shapovalova A.A."/>
            <person name="Tsygankova S.V."/>
            <person name="Komova A.V."/>
            <person name="Boulygina E.S."/>
            <person name="Teslyuk A.B."/>
            <person name="Gotovtsev P.M."/>
            <person name="Namsaraev Z.B."/>
            <person name="Khijniak T.V."/>
            <person name="Nedoluzhko A.V."/>
            <person name="Vasilov R.G."/>
        </authorList>
    </citation>
    <scope>NUCLEOTIDE SEQUENCE [LARGE SCALE GENOMIC DNA]</scope>
    <source>
        <strain evidence="3 4">AGD 8-3</strain>
    </source>
</reference>
<sequence>MHDSLVLYTNPMSRGRIARWILEEVGAPYRTELIDYGPAMKSPDYLAINPMGKVPAIRHGTTIVTECAAICAYLADAFPEADLAPPLTARGAYYRWLFFAAGPLEAATTDRDLGMEPNTEQQARVGYGSIEAVLETLEQAVSVSEYIAGAHFSAADVYLGSHIGWGLQFGSLESCPAFVDYWARVSDREAFRRANELDDRAMSSVAKHHPA</sequence>
<evidence type="ECO:0000313" key="4">
    <source>
        <dbReference type="Proteomes" id="UP000063387"/>
    </source>
</evidence>